<name>A0ACB7F9W8_NIBAL</name>
<organism evidence="1 2">
    <name type="scientific">Nibea albiflora</name>
    <name type="common">Yellow drum</name>
    <name type="synonym">Corvina albiflora</name>
    <dbReference type="NCBI Taxonomy" id="240163"/>
    <lineage>
        <taxon>Eukaryota</taxon>
        <taxon>Metazoa</taxon>
        <taxon>Chordata</taxon>
        <taxon>Craniata</taxon>
        <taxon>Vertebrata</taxon>
        <taxon>Euteleostomi</taxon>
        <taxon>Actinopterygii</taxon>
        <taxon>Neopterygii</taxon>
        <taxon>Teleostei</taxon>
        <taxon>Neoteleostei</taxon>
        <taxon>Acanthomorphata</taxon>
        <taxon>Eupercaria</taxon>
        <taxon>Sciaenidae</taxon>
        <taxon>Nibea</taxon>
    </lineage>
</organism>
<proteinExistence type="predicted"/>
<evidence type="ECO:0000313" key="1">
    <source>
        <dbReference type="EMBL" id="KAG8011050.1"/>
    </source>
</evidence>
<reference evidence="1" key="1">
    <citation type="submission" date="2020-04" db="EMBL/GenBank/DDBJ databases">
        <title>A chromosome-scale assembly and high-density genetic map of the yellow drum (Nibea albiflora) genome.</title>
        <authorList>
            <person name="Xu D."/>
            <person name="Zhang W."/>
            <person name="Chen R."/>
            <person name="Tan P."/>
            <person name="Wang L."/>
            <person name="Song H."/>
            <person name="Tian L."/>
            <person name="Zhu Q."/>
            <person name="Wang B."/>
        </authorList>
    </citation>
    <scope>NUCLEOTIDE SEQUENCE</scope>
    <source>
        <strain evidence="1">ZJHYS-2018</strain>
    </source>
</reference>
<protein>
    <submittedName>
        <fullName evidence="1">Uncharacterized protein</fullName>
    </submittedName>
</protein>
<accession>A0ACB7F9W8</accession>
<sequence>MSCPSSAQGASQLFPVTAERLRMDASWAPSSHVEQETLGAPWDPPARMSFWDIWSALLNLLPLRADPR</sequence>
<keyword evidence="2" id="KW-1185">Reference proteome</keyword>
<dbReference type="Proteomes" id="UP000805704">
    <property type="component" value="Chromosome 14"/>
</dbReference>
<evidence type="ECO:0000313" key="2">
    <source>
        <dbReference type="Proteomes" id="UP000805704"/>
    </source>
</evidence>
<dbReference type="EMBL" id="CM024802">
    <property type="protein sequence ID" value="KAG8011050.1"/>
    <property type="molecule type" value="Genomic_DNA"/>
</dbReference>
<gene>
    <name evidence="1" type="ORF">GBF38_005697</name>
</gene>
<comment type="caution">
    <text evidence="1">The sequence shown here is derived from an EMBL/GenBank/DDBJ whole genome shotgun (WGS) entry which is preliminary data.</text>
</comment>